<dbReference type="Proteomes" id="UP001515480">
    <property type="component" value="Unassembled WGS sequence"/>
</dbReference>
<name>A0AB34IW57_PRYPA</name>
<evidence type="ECO:0000313" key="2">
    <source>
        <dbReference type="Proteomes" id="UP001515480"/>
    </source>
</evidence>
<sequence>MYITRSCVVWNVGGTLLTDPSPEQLSALRAGLDYALVAPPRSKPDQWGEIHCPFPVTLTYDTETPNAAACLRDIELQCPCVGAPRQTTPLFADRAGRPYSHGFLASLLNGGLKSGQRARHDRSVLS</sequence>
<proteinExistence type="predicted"/>
<dbReference type="AlphaFoldDB" id="A0AB34IW57"/>
<dbReference type="EMBL" id="JBGBPQ010000017">
    <property type="protein sequence ID" value="KAL1508127.1"/>
    <property type="molecule type" value="Genomic_DNA"/>
</dbReference>
<comment type="caution">
    <text evidence="1">The sequence shown here is derived from an EMBL/GenBank/DDBJ whole genome shotgun (WGS) entry which is preliminary data.</text>
</comment>
<keyword evidence="2" id="KW-1185">Reference proteome</keyword>
<accession>A0AB34IW57</accession>
<gene>
    <name evidence="1" type="ORF">AB1Y20_007715</name>
</gene>
<organism evidence="1 2">
    <name type="scientific">Prymnesium parvum</name>
    <name type="common">Toxic golden alga</name>
    <dbReference type="NCBI Taxonomy" id="97485"/>
    <lineage>
        <taxon>Eukaryota</taxon>
        <taxon>Haptista</taxon>
        <taxon>Haptophyta</taxon>
        <taxon>Prymnesiophyceae</taxon>
        <taxon>Prymnesiales</taxon>
        <taxon>Prymnesiaceae</taxon>
        <taxon>Prymnesium</taxon>
    </lineage>
</organism>
<evidence type="ECO:0000313" key="1">
    <source>
        <dbReference type="EMBL" id="KAL1508127.1"/>
    </source>
</evidence>
<protein>
    <submittedName>
        <fullName evidence="1">Uncharacterized protein</fullName>
    </submittedName>
</protein>
<reference evidence="1 2" key="1">
    <citation type="journal article" date="2024" name="Science">
        <title>Giant polyketide synthase enzymes in the biosynthesis of giant marine polyether toxins.</title>
        <authorList>
            <person name="Fallon T.R."/>
            <person name="Shende V.V."/>
            <person name="Wierzbicki I.H."/>
            <person name="Pendleton A.L."/>
            <person name="Watervoot N.F."/>
            <person name="Auber R.P."/>
            <person name="Gonzalez D.J."/>
            <person name="Wisecaver J.H."/>
            <person name="Moore B.S."/>
        </authorList>
    </citation>
    <scope>NUCLEOTIDE SEQUENCE [LARGE SCALE GENOMIC DNA]</scope>
    <source>
        <strain evidence="1 2">12B1</strain>
    </source>
</reference>